<evidence type="ECO:0000313" key="3">
    <source>
        <dbReference type="Proteomes" id="UP000805418"/>
    </source>
</evidence>
<sequence length="117" mass="13799">VKFTFLRHEEIVSQRLLLQQMENKLVDENKEKASQMQVVETAFIENFSLLKDTKKKKKKKKKKKDTTPPPKLVSLETLYWASKEYILKWEQFLLGHAPYPIGVENEAEITSENFSQQ</sequence>
<feature type="coiled-coil region" evidence="1">
    <location>
        <begin position="11"/>
        <end position="38"/>
    </location>
</feature>
<dbReference type="InterPro" id="IPR028006">
    <property type="entry name" value="CEP15-like"/>
</dbReference>
<dbReference type="Pfam" id="PF15134">
    <property type="entry name" value="CEP15-like"/>
    <property type="match status" value="1"/>
</dbReference>
<reference evidence="2" key="1">
    <citation type="submission" date="2020-03" db="EMBL/GenBank/DDBJ databases">
        <title>Long-read based genome assembly of a Labrador retriever dog.</title>
        <authorList>
            <person name="Eory L."/>
            <person name="Zhang W."/>
            <person name="Schoenebeck J."/>
        </authorList>
    </citation>
    <scope>NUCLEOTIDE SEQUENCE [LARGE SCALE GENOMIC DNA]</scope>
    <source>
        <strain evidence="2">Labrador retriever</strain>
    </source>
</reference>
<organism evidence="2 3">
    <name type="scientific">Canis lupus familiaris</name>
    <name type="common">Dog</name>
    <name type="synonym">Canis familiaris</name>
    <dbReference type="NCBI Taxonomy" id="9615"/>
    <lineage>
        <taxon>Eukaryota</taxon>
        <taxon>Metazoa</taxon>
        <taxon>Chordata</taxon>
        <taxon>Craniata</taxon>
        <taxon>Vertebrata</taxon>
        <taxon>Euteleostomi</taxon>
        <taxon>Mammalia</taxon>
        <taxon>Eutheria</taxon>
        <taxon>Laurasiatheria</taxon>
        <taxon>Carnivora</taxon>
        <taxon>Caniformia</taxon>
        <taxon>Canidae</taxon>
        <taxon>Canis</taxon>
    </lineage>
</organism>
<reference evidence="2" key="3">
    <citation type="submission" date="2025-09" db="UniProtKB">
        <authorList>
            <consortium name="Ensembl"/>
        </authorList>
    </citation>
    <scope>IDENTIFICATION</scope>
    <source>
        <strain evidence="2">Boxer</strain>
    </source>
</reference>
<dbReference type="OrthoDB" id="9871079at2759"/>
<dbReference type="PANTHER" id="PTHR14286:SF2">
    <property type="entry name" value="CENTROSOMAL PROTEIN 15 KDA"/>
    <property type="match status" value="1"/>
</dbReference>
<dbReference type="PANTHER" id="PTHR14286">
    <property type="entry name" value="GENE, 49355-RELATED"/>
    <property type="match status" value="1"/>
</dbReference>
<dbReference type="GeneTree" id="ENSGT00390000005214"/>
<reference evidence="2" key="2">
    <citation type="submission" date="2025-08" db="UniProtKB">
        <authorList>
            <consortium name="Ensembl"/>
        </authorList>
    </citation>
    <scope>IDENTIFICATION</scope>
    <source>
        <strain evidence="2">Boxer</strain>
    </source>
</reference>
<protein>
    <submittedName>
        <fullName evidence="2">Uncharacterized protein</fullName>
    </submittedName>
</protein>
<evidence type="ECO:0000256" key="1">
    <source>
        <dbReference type="SAM" id="Coils"/>
    </source>
</evidence>
<dbReference type="Ensembl" id="ENSCAFT00845022863.1">
    <property type="protein sequence ID" value="ENSCAFP00845017923.1"/>
    <property type="gene ID" value="ENSCAFG00845012842.1"/>
</dbReference>
<evidence type="ECO:0000313" key="2">
    <source>
        <dbReference type="Ensembl" id="ENSCAFP00845017923.1"/>
    </source>
</evidence>
<name>A0A8I3RZP0_CANLF</name>
<keyword evidence="3" id="KW-1185">Reference proteome</keyword>
<proteinExistence type="predicted"/>
<dbReference type="Proteomes" id="UP000805418">
    <property type="component" value="Chromosome 8"/>
</dbReference>
<dbReference type="AlphaFoldDB" id="A0A8I3RZP0"/>
<accession>A0A8I3RZP0</accession>
<keyword evidence="1" id="KW-0175">Coiled coil</keyword>